<comment type="caution">
    <text evidence="2">The sequence shown here is derived from an EMBL/GenBank/DDBJ whole genome shotgun (WGS) entry which is preliminary data.</text>
</comment>
<name>A0A5B0QAJ3_PUCGR</name>
<evidence type="ECO:0000256" key="1">
    <source>
        <dbReference type="SAM" id="MobiDB-lite"/>
    </source>
</evidence>
<reference evidence="2 3" key="1">
    <citation type="submission" date="2019-05" db="EMBL/GenBank/DDBJ databases">
        <title>Emergence of the Ug99 lineage of the wheat stem rust pathogen through somatic hybridization.</title>
        <authorList>
            <person name="Li F."/>
            <person name="Upadhyaya N.M."/>
            <person name="Sperschneider J."/>
            <person name="Matny O."/>
            <person name="Nguyen-Phuc H."/>
            <person name="Mago R."/>
            <person name="Raley C."/>
            <person name="Miller M.E."/>
            <person name="Silverstein K.A.T."/>
            <person name="Henningsen E."/>
            <person name="Hirsch C.D."/>
            <person name="Visser B."/>
            <person name="Pretorius Z.A."/>
            <person name="Steffenson B.J."/>
            <person name="Schwessinger B."/>
            <person name="Dodds P.N."/>
            <person name="Figueroa M."/>
        </authorList>
    </citation>
    <scope>NUCLEOTIDE SEQUENCE [LARGE SCALE GENOMIC DNA]</scope>
    <source>
        <strain evidence="2">21-0</strain>
    </source>
</reference>
<feature type="region of interest" description="Disordered" evidence="1">
    <location>
        <begin position="57"/>
        <end position="83"/>
    </location>
</feature>
<gene>
    <name evidence="2" type="ORF">PGT21_015830</name>
</gene>
<evidence type="ECO:0000313" key="3">
    <source>
        <dbReference type="Proteomes" id="UP000324748"/>
    </source>
</evidence>
<feature type="compositionally biased region" description="Polar residues" evidence="1">
    <location>
        <begin position="8"/>
        <end position="18"/>
    </location>
</feature>
<dbReference type="EMBL" id="VSWC01000027">
    <property type="protein sequence ID" value="KAA1110250.1"/>
    <property type="molecule type" value="Genomic_DNA"/>
</dbReference>
<keyword evidence="3" id="KW-1185">Reference proteome</keyword>
<sequence>MLIIPNPSVKTESASTFKTEPFKTEHSERNRSKGIGSFKTTVQKDLACLKRTFQKDSSRSKRTVQKDSARLSSARSKKASVKTKHRQVLVLLDKTSVKHRLQPCWPTTLILISFLLLLHFTPHLLIHNIVPDFIRNVVVLVDAVSL</sequence>
<accession>A0A5B0QAJ3</accession>
<evidence type="ECO:0000313" key="2">
    <source>
        <dbReference type="EMBL" id="KAA1110250.1"/>
    </source>
</evidence>
<proteinExistence type="predicted"/>
<protein>
    <submittedName>
        <fullName evidence="2">Uncharacterized protein</fullName>
    </submittedName>
</protein>
<dbReference type="AlphaFoldDB" id="A0A5B0QAJ3"/>
<dbReference type="Proteomes" id="UP000324748">
    <property type="component" value="Unassembled WGS sequence"/>
</dbReference>
<organism evidence="2 3">
    <name type="scientific">Puccinia graminis f. sp. tritici</name>
    <dbReference type="NCBI Taxonomy" id="56615"/>
    <lineage>
        <taxon>Eukaryota</taxon>
        <taxon>Fungi</taxon>
        <taxon>Dikarya</taxon>
        <taxon>Basidiomycota</taxon>
        <taxon>Pucciniomycotina</taxon>
        <taxon>Pucciniomycetes</taxon>
        <taxon>Pucciniales</taxon>
        <taxon>Pucciniaceae</taxon>
        <taxon>Puccinia</taxon>
    </lineage>
</organism>
<feature type="compositionally biased region" description="Basic and acidic residues" evidence="1">
    <location>
        <begin position="57"/>
        <end position="69"/>
    </location>
</feature>
<feature type="compositionally biased region" description="Basic and acidic residues" evidence="1">
    <location>
        <begin position="20"/>
        <end position="31"/>
    </location>
</feature>
<feature type="region of interest" description="Disordered" evidence="1">
    <location>
        <begin position="1"/>
        <end position="38"/>
    </location>
</feature>